<accession>A0A0A9DZ51</accession>
<organism evidence="1">
    <name type="scientific">Arundo donax</name>
    <name type="common">Giant reed</name>
    <name type="synonym">Donax arundinaceus</name>
    <dbReference type="NCBI Taxonomy" id="35708"/>
    <lineage>
        <taxon>Eukaryota</taxon>
        <taxon>Viridiplantae</taxon>
        <taxon>Streptophyta</taxon>
        <taxon>Embryophyta</taxon>
        <taxon>Tracheophyta</taxon>
        <taxon>Spermatophyta</taxon>
        <taxon>Magnoliopsida</taxon>
        <taxon>Liliopsida</taxon>
        <taxon>Poales</taxon>
        <taxon>Poaceae</taxon>
        <taxon>PACMAD clade</taxon>
        <taxon>Arundinoideae</taxon>
        <taxon>Arundineae</taxon>
        <taxon>Arundo</taxon>
    </lineage>
</organism>
<sequence>MLTRSFVCFQDLAGWRDQQDSHYSLSQNLD</sequence>
<reference evidence="1" key="1">
    <citation type="submission" date="2014-09" db="EMBL/GenBank/DDBJ databases">
        <authorList>
            <person name="Magalhaes I.L.F."/>
            <person name="Oliveira U."/>
            <person name="Santos F.R."/>
            <person name="Vidigal T.H.D.A."/>
            <person name="Brescovit A.D."/>
            <person name="Santos A.J."/>
        </authorList>
    </citation>
    <scope>NUCLEOTIDE SEQUENCE</scope>
    <source>
        <tissue evidence="1">Shoot tissue taken approximately 20 cm above the soil surface</tissue>
    </source>
</reference>
<dbReference type="AlphaFoldDB" id="A0A0A9DZ51"/>
<proteinExistence type="predicted"/>
<reference evidence="1" key="2">
    <citation type="journal article" date="2015" name="Data Brief">
        <title>Shoot transcriptome of the giant reed, Arundo donax.</title>
        <authorList>
            <person name="Barrero R.A."/>
            <person name="Guerrero F.D."/>
            <person name="Moolhuijzen P."/>
            <person name="Goolsby J.A."/>
            <person name="Tidwell J."/>
            <person name="Bellgard S.E."/>
            <person name="Bellgard M.I."/>
        </authorList>
    </citation>
    <scope>NUCLEOTIDE SEQUENCE</scope>
    <source>
        <tissue evidence="1">Shoot tissue taken approximately 20 cm above the soil surface</tissue>
    </source>
</reference>
<evidence type="ECO:0000313" key="1">
    <source>
        <dbReference type="EMBL" id="JAD91988.1"/>
    </source>
</evidence>
<dbReference type="EMBL" id="GBRH01205907">
    <property type="protein sequence ID" value="JAD91988.1"/>
    <property type="molecule type" value="Transcribed_RNA"/>
</dbReference>
<protein>
    <submittedName>
        <fullName evidence="1">Uncharacterized protein</fullName>
    </submittedName>
</protein>
<name>A0A0A9DZ51_ARUDO</name>